<feature type="region of interest" description="Disordered" evidence="1">
    <location>
        <begin position="264"/>
        <end position="298"/>
    </location>
</feature>
<comment type="caution">
    <text evidence="3">The sequence shown here is derived from an EMBL/GenBank/DDBJ whole genome shotgun (WGS) entry which is preliminary data.</text>
</comment>
<evidence type="ECO:0008006" key="5">
    <source>
        <dbReference type="Google" id="ProtNLM"/>
    </source>
</evidence>
<dbReference type="Proteomes" id="UP001530377">
    <property type="component" value="Unassembled WGS sequence"/>
</dbReference>
<keyword evidence="4" id="KW-1185">Reference proteome</keyword>
<keyword evidence="2" id="KW-0732">Signal</keyword>
<name>A0ABD3SPJ4_9STRA</name>
<evidence type="ECO:0000256" key="1">
    <source>
        <dbReference type="SAM" id="MobiDB-lite"/>
    </source>
</evidence>
<sequence>MMKLSSAAIVLSFLMASFASAATAVSQQAPKRLRTTNAIVGGGNYKSENHGNQRRVVVVGSEDRRLQALNLSVSLSLSLVGMEAETSSPTPAPTDATSTESPTNVAIVTVPVMPTLPPLASTFPPVANLLSSMSMMTTDAPTMSTLTVCGIDYMDASTNYCSNPSCPTGDGCEMGQMCYAIPYAPCPSPTDVITSSPTDASGSPTPPPVASNLLLSMSMATYAPTSGPTVFNLFGSTYATPPPTDAIIVVTTSPTDMSMPEEEEMSMSMSGGNYEGEDTSDGADTISTAGSTEAYPTPSPVEVPELLPASAESSSATIVGVASCLVGTLAGIGFQML</sequence>
<evidence type="ECO:0000256" key="2">
    <source>
        <dbReference type="SAM" id="SignalP"/>
    </source>
</evidence>
<feature type="signal peptide" evidence="2">
    <location>
        <begin position="1"/>
        <end position="21"/>
    </location>
</feature>
<dbReference type="AlphaFoldDB" id="A0ABD3SPJ4"/>
<protein>
    <recommendedName>
        <fullName evidence="5">GPI anchored protein</fullName>
    </recommendedName>
</protein>
<accession>A0ABD3SPJ4</accession>
<evidence type="ECO:0000313" key="3">
    <source>
        <dbReference type="EMBL" id="KAL3826291.1"/>
    </source>
</evidence>
<dbReference type="EMBL" id="JALLPB020000024">
    <property type="protein sequence ID" value="KAL3826291.1"/>
    <property type="molecule type" value="Genomic_DNA"/>
</dbReference>
<gene>
    <name evidence="3" type="ORF">ACHAXA_004609</name>
</gene>
<reference evidence="3 4" key="1">
    <citation type="submission" date="2024-10" db="EMBL/GenBank/DDBJ databases">
        <title>Updated reference genomes for cyclostephanoid diatoms.</title>
        <authorList>
            <person name="Roberts W.R."/>
            <person name="Alverson A.J."/>
        </authorList>
    </citation>
    <scope>NUCLEOTIDE SEQUENCE [LARGE SCALE GENOMIC DNA]</scope>
    <source>
        <strain evidence="3 4">AJA228-03</strain>
    </source>
</reference>
<evidence type="ECO:0000313" key="4">
    <source>
        <dbReference type="Proteomes" id="UP001530377"/>
    </source>
</evidence>
<proteinExistence type="predicted"/>
<organism evidence="3 4">
    <name type="scientific">Cyclostephanos tholiformis</name>
    <dbReference type="NCBI Taxonomy" id="382380"/>
    <lineage>
        <taxon>Eukaryota</taxon>
        <taxon>Sar</taxon>
        <taxon>Stramenopiles</taxon>
        <taxon>Ochrophyta</taxon>
        <taxon>Bacillariophyta</taxon>
        <taxon>Coscinodiscophyceae</taxon>
        <taxon>Thalassiosirophycidae</taxon>
        <taxon>Stephanodiscales</taxon>
        <taxon>Stephanodiscaceae</taxon>
        <taxon>Cyclostephanos</taxon>
    </lineage>
</organism>
<feature type="chain" id="PRO_5044811094" description="GPI anchored protein" evidence="2">
    <location>
        <begin position="22"/>
        <end position="337"/>
    </location>
</feature>